<evidence type="ECO:0000313" key="2">
    <source>
        <dbReference type="EMBL" id="MDR5866128.1"/>
    </source>
</evidence>
<dbReference type="Gene3D" id="3.30.1460.30">
    <property type="entry name" value="YgaC/TfoX-N like chaperone"/>
    <property type="match status" value="1"/>
</dbReference>
<dbReference type="RefSeq" id="WP_309651733.1">
    <property type="nucleotide sequence ID" value="NZ_JARWAK010000003.1"/>
</dbReference>
<dbReference type="Proteomes" id="UP001264519">
    <property type="component" value="Unassembled WGS sequence"/>
</dbReference>
<protein>
    <submittedName>
        <fullName evidence="2">TfoX/Sxy family protein</fullName>
    </submittedName>
</protein>
<feature type="domain" description="TfoX N-terminal" evidence="1">
    <location>
        <begin position="11"/>
        <end position="102"/>
    </location>
</feature>
<dbReference type="InterPro" id="IPR007076">
    <property type="entry name" value="TfoX_N"/>
</dbReference>
<proteinExistence type="predicted"/>
<reference evidence="2 3" key="1">
    <citation type="submission" date="2023-04" db="EMBL/GenBank/DDBJ databases">
        <title>A long-awaited taxogenomic arrangement of the family Halomonadaceae.</title>
        <authorList>
            <person name="De La Haba R."/>
            <person name="Chuvochina M."/>
            <person name="Wittouck S."/>
            <person name="Arahal D.R."/>
            <person name="Sanchez-Porro C."/>
            <person name="Hugenholtz P."/>
            <person name="Ventosa A."/>
        </authorList>
    </citation>
    <scope>NUCLEOTIDE SEQUENCE [LARGE SCALE GENOMIC DNA]</scope>
    <source>
        <strain evidence="2 3">DSM 23530</strain>
    </source>
</reference>
<dbReference type="Pfam" id="PF04993">
    <property type="entry name" value="TfoX_N"/>
    <property type="match status" value="1"/>
</dbReference>
<gene>
    <name evidence="2" type="ORF">QC818_04920</name>
</gene>
<sequence>MSEYTEYLQDVFALLGPIAARRMFGGYGIYHDGAMFALVADEVLYLKADALNVGDFEREGLPAFEYVRQGRVVKLSYYQAPEVLFEDLELARDWARRSLAAARRANG</sequence>
<dbReference type="PANTHER" id="PTHR36121:SF1">
    <property type="entry name" value="PROTEIN SXY"/>
    <property type="match status" value="1"/>
</dbReference>
<name>A0ABU1FZL7_9GAMM</name>
<evidence type="ECO:0000313" key="3">
    <source>
        <dbReference type="Proteomes" id="UP001264519"/>
    </source>
</evidence>
<dbReference type="PANTHER" id="PTHR36121">
    <property type="entry name" value="PROTEIN SXY"/>
    <property type="match status" value="1"/>
</dbReference>
<dbReference type="SUPFAM" id="SSF159894">
    <property type="entry name" value="YgaC/TfoX-N like"/>
    <property type="match status" value="1"/>
</dbReference>
<evidence type="ECO:0000259" key="1">
    <source>
        <dbReference type="Pfam" id="PF04993"/>
    </source>
</evidence>
<dbReference type="InterPro" id="IPR047525">
    <property type="entry name" value="TfoX-like"/>
</dbReference>
<keyword evidence="3" id="KW-1185">Reference proteome</keyword>
<organism evidence="2 3">
    <name type="scientific">Halomonas koreensis</name>
    <dbReference type="NCBI Taxonomy" id="245385"/>
    <lineage>
        <taxon>Bacteria</taxon>
        <taxon>Pseudomonadati</taxon>
        <taxon>Pseudomonadota</taxon>
        <taxon>Gammaproteobacteria</taxon>
        <taxon>Oceanospirillales</taxon>
        <taxon>Halomonadaceae</taxon>
        <taxon>Halomonas</taxon>
    </lineage>
</organism>
<comment type="caution">
    <text evidence="2">The sequence shown here is derived from an EMBL/GenBank/DDBJ whole genome shotgun (WGS) entry which is preliminary data.</text>
</comment>
<accession>A0ABU1FZL7</accession>
<dbReference type="EMBL" id="JARWAK010000003">
    <property type="protein sequence ID" value="MDR5866128.1"/>
    <property type="molecule type" value="Genomic_DNA"/>
</dbReference>